<keyword evidence="2" id="KW-0812">Transmembrane</keyword>
<evidence type="ECO:0000256" key="1">
    <source>
        <dbReference type="SAM" id="MobiDB-lite"/>
    </source>
</evidence>
<dbReference type="AlphaFoldDB" id="A0A8J5XI25"/>
<sequence>MRGLLLAALAGAGRDEMRGLLLAALAGAALGETGGAMRAGRRPHSHVHEHLHAHLVPSPSPPLPPFMPPFPPEPPFPPNWPPFPPQPPTPPPSPPSPPRPPPDPPHPPHLPPAPPAPPHPPVGPPPHGAWDKEWHKRVCNTCLWHRCRNSHHRCPRLHSIAHPHTWDRDSCMCTCCGKQCRTYQAGCGRHEEEAQPTIDYASLVPSEAQPNPWCTAEGVHTEAWIFEGAICRQVCLPYKYTNAARKHGVHYGSHCWEQGCAMWKGRGKQTGVQFHEFACVAALRADGVPRARGPMADRAALVMAAALAVGALVGLAMRRARRDAQGAAPLAGTTAERRPRDRAEPARTSVAVPDGGARQRPDPD</sequence>
<feature type="compositionally biased region" description="Basic and acidic residues" evidence="1">
    <location>
        <begin position="335"/>
        <end position="345"/>
    </location>
</feature>
<evidence type="ECO:0000256" key="2">
    <source>
        <dbReference type="SAM" id="Phobius"/>
    </source>
</evidence>
<feature type="region of interest" description="Disordered" evidence="1">
    <location>
        <begin position="324"/>
        <end position="364"/>
    </location>
</feature>
<reference evidence="3" key="1">
    <citation type="submission" date="2021-05" db="EMBL/GenBank/DDBJ databases">
        <title>The genome of the haptophyte Pavlova lutheri (Diacronema luteri, Pavlovales) - a model for lipid biosynthesis in eukaryotic algae.</title>
        <authorList>
            <person name="Hulatt C.J."/>
            <person name="Posewitz M.C."/>
        </authorList>
    </citation>
    <scope>NUCLEOTIDE SEQUENCE</scope>
    <source>
        <strain evidence="3">NIVA-4/92</strain>
    </source>
</reference>
<dbReference type="PRINTS" id="PR01217">
    <property type="entry name" value="PRICHEXTENSN"/>
</dbReference>
<evidence type="ECO:0000313" key="3">
    <source>
        <dbReference type="EMBL" id="KAG8459385.1"/>
    </source>
</evidence>
<keyword evidence="4" id="KW-1185">Reference proteome</keyword>
<gene>
    <name evidence="3" type="ORF">KFE25_013021</name>
</gene>
<feature type="compositionally biased region" description="Pro residues" evidence="1">
    <location>
        <begin position="77"/>
        <end position="127"/>
    </location>
</feature>
<comment type="caution">
    <text evidence="3">The sequence shown here is derived from an EMBL/GenBank/DDBJ whole genome shotgun (WGS) entry which is preliminary data.</text>
</comment>
<evidence type="ECO:0000313" key="4">
    <source>
        <dbReference type="Proteomes" id="UP000751190"/>
    </source>
</evidence>
<feature type="transmembrane region" description="Helical" evidence="2">
    <location>
        <begin position="299"/>
        <end position="317"/>
    </location>
</feature>
<dbReference type="Proteomes" id="UP000751190">
    <property type="component" value="Unassembled WGS sequence"/>
</dbReference>
<dbReference type="EMBL" id="JAGTXO010000041">
    <property type="protein sequence ID" value="KAG8459385.1"/>
    <property type="molecule type" value="Genomic_DNA"/>
</dbReference>
<name>A0A8J5XI25_DIALT</name>
<accession>A0A8J5XI25</accession>
<proteinExistence type="predicted"/>
<feature type="region of interest" description="Disordered" evidence="1">
    <location>
        <begin position="77"/>
        <end position="128"/>
    </location>
</feature>
<protein>
    <submittedName>
        <fullName evidence="3">Uncharacterized protein</fullName>
    </submittedName>
</protein>
<organism evidence="3 4">
    <name type="scientific">Diacronema lutheri</name>
    <name type="common">Unicellular marine alga</name>
    <name type="synonym">Monochrysis lutheri</name>
    <dbReference type="NCBI Taxonomy" id="2081491"/>
    <lineage>
        <taxon>Eukaryota</taxon>
        <taxon>Haptista</taxon>
        <taxon>Haptophyta</taxon>
        <taxon>Pavlovophyceae</taxon>
        <taxon>Pavlovales</taxon>
        <taxon>Pavlovaceae</taxon>
        <taxon>Diacronema</taxon>
    </lineage>
</organism>
<keyword evidence="2" id="KW-1133">Transmembrane helix</keyword>
<keyword evidence="2" id="KW-0472">Membrane</keyword>